<gene>
    <name evidence="1" type="ORF">L2E82_16158</name>
</gene>
<keyword evidence="2" id="KW-1185">Reference proteome</keyword>
<comment type="caution">
    <text evidence="1">The sequence shown here is derived from an EMBL/GenBank/DDBJ whole genome shotgun (WGS) entry which is preliminary data.</text>
</comment>
<protein>
    <submittedName>
        <fullName evidence="1">Uncharacterized protein</fullName>
    </submittedName>
</protein>
<dbReference type="EMBL" id="CM042011">
    <property type="protein sequence ID" value="KAI3766108.1"/>
    <property type="molecule type" value="Genomic_DNA"/>
</dbReference>
<dbReference type="Proteomes" id="UP001055811">
    <property type="component" value="Linkage Group LG03"/>
</dbReference>
<organism evidence="1 2">
    <name type="scientific">Cichorium intybus</name>
    <name type="common">Chicory</name>
    <dbReference type="NCBI Taxonomy" id="13427"/>
    <lineage>
        <taxon>Eukaryota</taxon>
        <taxon>Viridiplantae</taxon>
        <taxon>Streptophyta</taxon>
        <taxon>Embryophyta</taxon>
        <taxon>Tracheophyta</taxon>
        <taxon>Spermatophyta</taxon>
        <taxon>Magnoliopsida</taxon>
        <taxon>eudicotyledons</taxon>
        <taxon>Gunneridae</taxon>
        <taxon>Pentapetalae</taxon>
        <taxon>asterids</taxon>
        <taxon>campanulids</taxon>
        <taxon>Asterales</taxon>
        <taxon>Asteraceae</taxon>
        <taxon>Cichorioideae</taxon>
        <taxon>Cichorieae</taxon>
        <taxon>Cichoriinae</taxon>
        <taxon>Cichorium</taxon>
    </lineage>
</organism>
<sequence length="92" mass="10510">MDGLNTGLLWIHLLWDWLQEEDNAKEKPSVPIVHLNVIRLLAELNVQVKKTEVVDTILPLFIESLEEGEASTPDLLRLRMSVWLLSPKVEGI</sequence>
<proteinExistence type="predicted"/>
<evidence type="ECO:0000313" key="1">
    <source>
        <dbReference type="EMBL" id="KAI3766108.1"/>
    </source>
</evidence>
<reference evidence="1 2" key="2">
    <citation type="journal article" date="2022" name="Mol. Ecol. Resour.">
        <title>The genomes of chicory, endive, great burdock and yacon provide insights into Asteraceae paleo-polyploidization history and plant inulin production.</title>
        <authorList>
            <person name="Fan W."/>
            <person name="Wang S."/>
            <person name="Wang H."/>
            <person name="Wang A."/>
            <person name="Jiang F."/>
            <person name="Liu H."/>
            <person name="Zhao H."/>
            <person name="Xu D."/>
            <person name="Zhang Y."/>
        </authorList>
    </citation>
    <scope>NUCLEOTIDE SEQUENCE [LARGE SCALE GENOMIC DNA]</scope>
    <source>
        <strain evidence="2">cv. Punajuju</strain>
        <tissue evidence="1">Leaves</tissue>
    </source>
</reference>
<evidence type="ECO:0000313" key="2">
    <source>
        <dbReference type="Proteomes" id="UP001055811"/>
    </source>
</evidence>
<reference evidence="2" key="1">
    <citation type="journal article" date="2022" name="Mol. Ecol. Resour.">
        <title>The genomes of chicory, endive, great burdock and yacon provide insights into Asteraceae palaeo-polyploidization history and plant inulin production.</title>
        <authorList>
            <person name="Fan W."/>
            <person name="Wang S."/>
            <person name="Wang H."/>
            <person name="Wang A."/>
            <person name="Jiang F."/>
            <person name="Liu H."/>
            <person name="Zhao H."/>
            <person name="Xu D."/>
            <person name="Zhang Y."/>
        </authorList>
    </citation>
    <scope>NUCLEOTIDE SEQUENCE [LARGE SCALE GENOMIC DNA]</scope>
    <source>
        <strain evidence="2">cv. Punajuju</strain>
    </source>
</reference>
<accession>A0ACB9F5C5</accession>
<name>A0ACB9F5C5_CICIN</name>